<dbReference type="SMART" id="SM00382">
    <property type="entry name" value="AAA"/>
    <property type="match status" value="1"/>
</dbReference>
<evidence type="ECO:0000259" key="4">
    <source>
        <dbReference type="PROSITE" id="PS50893"/>
    </source>
</evidence>
<keyword evidence="3 5" id="KW-0067">ATP-binding</keyword>
<dbReference type="Pfam" id="PF00005">
    <property type="entry name" value="ABC_tran"/>
    <property type="match status" value="1"/>
</dbReference>
<proteinExistence type="predicted"/>
<dbReference type="InterPro" id="IPR017871">
    <property type="entry name" value="ABC_transporter-like_CS"/>
</dbReference>
<evidence type="ECO:0000313" key="6">
    <source>
        <dbReference type="Proteomes" id="UP001139179"/>
    </source>
</evidence>
<dbReference type="Gene3D" id="3.40.50.300">
    <property type="entry name" value="P-loop containing nucleotide triphosphate hydrolases"/>
    <property type="match status" value="1"/>
</dbReference>
<evidence type="ECO:0000256" key="1">
    <source>
        <dbReference type="ARBA" id="ARBA00022448"/>
    </source>
</evidence>
<dbReference type="InterPro" id="IPR050319">
    <property type="entry name" value="ABC_transp_ATP-bind"/>
</dbReference>
<dbReference type="Proteomes" id="UP001139179">
    <property type="component" value="Unassembled WGS sequence"/>
</dbReference>
<protein>
    <submittedName>
        <fullName evidence="5">Dipeptide/oligopeptide/nickel ABC transporter ATP-binding protein</fullName>
    </submittedName>
</protein>
<dbReference type="PROSITE" id="PS50893">
    <property type="entry name" value="ABC_TRANSPORTER_2"/>
    <property type="match status" value="1"/>
</dbReference>
<dbReference type="PANTHER" id="PTHR43776">
    <property type="entry name" value="TRANSPORT ATP-BINDING PROTEIN"/>
    <property type="match status" value="1"/>
</dbReference>
<dbReference type="PROSITE" id="PS00211">
    <property type="entry name" value="ABC_TRANSPORTER_1"/>
    <property type="match status" value="1"/>
</dbReference>
<feature type="domain" description="ABC transporter" evidence="4">
    <location>
        <begin position="3"/>
        <end position="241"/>
    </location>
</feature>
<accession>A0A9X2DMD1</accession>
<reference evidence="5" key="1">
    <citation type="submission" date="2022-05" db="EMBL/GenBank/DDBJ databases">
        <title>Comparative Genomics of Spacecraft Associated Microbes.</title>
        <authorList>
            <person name="Tran M.T."/>
            <person name="Wright A."/>
            <person name="Seuylemezian A."/>
            <person name="Eisen J."/>
            <person name="Coil D."/>
        </authorList>
    </citation>
    <scope>NUCLEOTIDE SEQUENCE</scope>
    <source>
        <strain evidence="5">214.1.1</strain>
    </source>
</reference>
<dbReference type="GO" id="GO:0055085">
    <property type="term" value="P:transmembrane transport"/>
    <property type="evidence" value="ECO:0007669"/>
    <property type="project" value="UniProtKB-ARBA"/>
</dbReference>
<dbReference type="CDD" id="cd03257">
    <property type="entry name" value="ABC_NikE_OppD_transporters"/>
    <property type="match status" value="1"/>
</dbReference>
<gene>
    <name evidence="5" type="ORF">M3202_05035</name>
</gene>
<dbReference type="GO" id="GO:0016887">
    <property type="term" value="F:ATP hydrolysis activity"/>
    <property type="evidence" value="ECO:0007669"/>
    <property type="project" value="InterPro"/>
</dbReference>
<keyword evidence="2" id="KW-0547">Nucleotide-binding</keyword>
<dbReference type="InterPro" id="IPR003439">
    <property type="entry name" value="ABC_transporter-like_ATP-bd"/>
</dbReference>
<comment type="caution">
    <text evidence="5">The sequence shown here is derived from an EMBL/GenBank/DDBJ whole genome shotgun (WGS) entry which is preliminary data.</text>
</comment>
<dbReference type="InterPro" id="IPR027417">
    <property type="entry name" value="P-loop_NTPase"/>
</dbReference>
<dbReference type="EMBL" id="JAMBOL010000003">
    <property type="protein sequence ID" value="MCM3713439.1"/>
    <property type="molecule type" value="Genomic_DNA"/>
</dbReference>
<dbReference type="AlphaFoldDB" id="A0A9X2DMD1"/>
<evidence type="ECO:0000313" key="5">
    <source>
        <dbReference type="EMBL" id="MCM3713439.1"/>
    </source>
</evidence>
<dbReference type="PANTHER" id="PTHR43776:SF8">
    <property type="entry name" value="ABC TRANSPORTER, ATP-BINDING PROTEIN"/>
    <property type="match status" value="1"/>
</dbReference>
<dbReference type="InterPro" id="IPR003593">
    <property type="entry name" value="AAA+_ATPase"/>
</dbReference>
<name>A0A9X2DMD1_9BACI</name>
<keyword evidence="6" id="KW-1185">Reference proteome</keyword>
<sequence>MIIEAKNLTAAYQKKKVLHDLSFTLKKGEKLGIVGESGSGKSTLTRVLSGFHPTIKGELSIRERPVQATVKDRRWLCKLVQVVFQDPFSSLDPQQTVQQVLEEPLLNFFTLTKEERNQQLLEIVEEVNLEKDLLKQKSRTVSGGQAQRICIARALLARPDILICDEPVTSLDMMTQIKILNLLKKIVTEKQLSIVFVSHDISLVFELCDTVLVLKDGKKMDFFKAADWHRPERSSYTNKLIHSVHLK</sequence>
<keyword evidence="1" id="KW-0813">Transport</keyword>
<evidence type="ECO:0000256" key="2">
    <source>
        <dbReference type="ARBA" id="ARBA00022741"/>
    </source>
</evidence>
<dbReference type="SUPFAM" id="SSF52540">
    <property type="entry name" value="P-loop containing nucleoside triphosphate hydrolases"/>
    <property type="match status" value="1"/>
</dbReference>
<dbReference type="GO" id="GO:0005524">
    <property type="term" value="F:ATP binding"/>
    <property type="evidence" value="ECO:0007669"/>
    <property type="project" value="UniProtKB-KW"/>
</dbReference>
<dbReference type="RefSeq" id="WP_251222261.1">
    <property type="nucleotide sequence ID" value="NZ_JAMBOL010000003.1"/>
</dbReference>
<evidence type="ECO:0000256" key="3">
    <source>
        <dbReference type="ARBA" id="ARBA00022840"/>
    </source>
</evidence>
<organism evidence="5 6">
    <name type="scientific">Halalkalibacter oceani</name>
    <dbReference type="NCBI Taxonomy" id="1653776"/>
    <lineage>
        <taxon>Bacteria</taxon>
        <taxon>Bacillati</taxon>
        <taxon>Bacillota</taxon>
        <taxon>Bacilli</taxon>
        <taxon>Bacillales</taxon>
        <taxon>Bacillaceae</taxon>
        <taxon>Halalkalibacter</taxon>
    </lineage>
</organism>